<gene>
    <name evidence="1" type="ORF">BHE18_02090</name>
</gene>
<accession>A0A1J6WCX7</accession>
<dbReference type="AlphaFoldDB" id="A0A1J6WCX7"/>
<reference evidence="1 2" key="1">
    <citation type="submission" date="2016-09" db="EMBL/GenBank/DDBJ databases">
        <title>Bacillus aquimaris SAMM genome sequence reveals colonization and biosurfactant production capacities.</title>
        <authorList>
            <person name="Waghmode S.R."/>
            <person name="Suryavanshi M.V."/>
        </authorList>
    </citation>
    <scope>NUCLEOTIDE SEQUENCE [LARGE SCALE GENOMIC DNA]</scope>
    <source>
        <strain evidence="1 2">SAMM</strain>
    </source>
</reference>
<sequence length="60" mass="6972">MQKIRQLDDEMDRFRFGSGFFLRGKLSNCSFEIIATPAVDWSARRRLLREKLPIGKAEGL</sequence>
<evidence type="ECO:0000313" key="2">
    <source>
        <dbReference type="Proteomes" id="UP000182062"/>
    </source>
</evidence>
<organism evidence="1 2">
    <name type="scientific">Rossellomorea aquimaris</name>
    <dbReference type="NCBI Taxonomy" id="189382"/>
    <lineage>
        <taxon>Bacteria</taxon>
        <taxon>Bacillati</taxon>
        <taxon>Bacillota</taxon>
        <taxon>Bacilli</taxon>
        <taxon>Bacillales</taxon>
        <taxon>Bacillaceae</taxon>
        <taxon>Rossellomorea</taxon>
    </lineage>
</organism>
<name>A0A1J6WCX7_9BACI</name>
<keyword evidence="2" id="KW-1185">Reference proteome</keyword>
<protein>
    <submittedName>
        <fullName evidence="1">Uncharacterized protein</fullName>
    </submittedName>
</protein>
<proteinExistence type="predicted"/>
<dbReference type="EMBL" id="MINN01000117">
    <property type="protein sequence ID" value="OIU69728.1"/>
    <property type="molecule type" value="Genomic_DNA"/>
</dbReference>
<comment type="caution">
    <text evidence="1">The sequence shown here is derived from an EMBL/GenBank/DDBJ whole genome shotgun (WGS) entry which is preliminary data.</text>
</comment>
<evidence type="ECO:0000313" key="1">
    <source>
        <dbReference type="EMBL" id="OIU69728.1"/>
    </source>
</evidence>
<dbReference type="Proteomes" id="UP000182062">
    <property type="component" value="Unassembled WGS sequence"/>
</dbReference>